<feature type="transmembrane region" description="Helical" evidence="1">
    <location>
        <begin position="50"/>
        <end position="68"/>
    </location>
</feature>
<reference evidence="2" key="1">
    <citation type="submission" date="2014-08" db="EMBL/GenBank/DDBJ databases">
        <authorList>
            <person name="Wibberg D."/>
        </authorList>
    </citation>
    <scope>NUCLEOTIDE SEQUENCE</scope>
</reference>
<keyword evidence="1" id="KW-1133">Transmembrane helix</keyword>
<sequence length="139" mass="16376">MFLAVFILIIFGLTFDRIHYLVSEVIFFSFLFLAYNLLQKYKIRDMDFDFLFLSWLMAFFIFHSAYAIKDFRYVIVMIPPLTYFLIRGFKLATSQFNLKIRDKNLAHILFSSILITLTITSAGLYASYICNQCPLKGNE</sequence>
<feature type="transmembrane region" description="Helical" evidence="1">
    <location>
        <begin position="20"/>
        <end position="38"/>
    </location>
</feature>
<proteinExistence type="predicted"/>
<name>A0A090I1G8_METFO</name>
<dbReference type="EMBL" id="LN515531">
    <property type="protein sequence ID" value="CEA12808.1"/>
    <property type="molecule type" value="Genomic_DNA"/>
</dbReference>
<evidence type="ECO:0000313" key="2">
    <source>
        <dbReference type="EMBL" id="CEA12808.1"/>
    </source>
</evidence>
<accession>A0A090I1G8</accession>
<keyword evidence="1" id="KW-0472">Membrane</keyword>
<feature type="transmembrane region" description="Helical" evidence="1">
    <location>
        <begin position="105"/>
        <end position="128"/>
    </location>
</feature>
<organism evidence="2">
    <name type="scientific">Methanobacterium formicicum</name>
    <dbReference type="NCBI Taxonomy" id="2162"/>
    <lineage>
        <taxon>Archaea</taxon>
        <taxon>Methanobacteriati</taxon>
        <taxon>Methanobacteriota</taxon>
        <taxon>Methanomada group</taxon>
        <taxon>Methanobacteria</taxon>
        <taxon>Methanobacteriales</taxon>
        <taxon>Methanobacteriaceae</taxon>
        <taxon>Methanobacterium</taxon>
    </lineage>
</organism>
<protein>
    <submittedName>
        <fullName evidence="2">Putative membrane protein</fullName>
    </submittedName>
</protein>
<feature type="transmembrane region" description="Helical" evidence="1">
    <location>
        <begin position="74"/>
        <end position="93"/>
    </location>
</feature>
<dbReference type="KEGG" id="mfi:DSM1535_0446"/>
<evidence type="ECO:0000256" key="1">
    <source>
        <dbReference type="SAM" id="Phobius"/>
    </source>
</evidence>
<dbReference type="AlphaFoldDB" id="A0A090I1G8"/>
<gene>
    <name evidence="2" type="ORF">DSM1535_0446</name>
</gene>
<keyword evidence="1" id="KW-0812">Transmembrane</keyword>